<dbReference type="InterPro" id="IPR001995">
    <property type="entry name" value="Peptidase_A2_cat"/>
</dbReference>
<protein>
    <recommendedName>
        <fullName evidence="1">Peptidase A2 domain-containing protein</fullName>
    </recommendedName>
</protein>
<feature type="domain" description="Peptidase A2" evidence="1">
    <location>
        <begin position="128"/>
        <end position="228"/>
    </location>
</feature>
<gene>
    <name evidence="2" type="ORF">APZ42_010962</name>
</gene>
<dbReference type="PROSITE" id="PS50175">
    <property type="entry name" value="ASP_PROT_RETROV"/>
    <property type="match status" value="1"/>
</dbReference>
<comment type="caution">
    <text evidence="2">The sequence shown here is derived from an EMBL/GenBank/DDBJ whole genome shotgun (WGS) entry which is preliminary data.</text>
</comment>
<evidence type="ECO:0000259" key="1">
    <source>
        <dbReference type="PROSITE" id="PS50175"/>
    </source>
</evidence>
<keyword evidence="3" id="KW-1185">Reference proteome</keyword>
<organism evidence="2 3">
    <name type="scientific">Daphnia magna</name>
    <dbReference type="NCBI Taxonomy" id="35525"/>
    <lineage>
        <taxon>Eukaryota</taxon>
        <taxon>Metazoa</taxon>
        <taxon>Ecdysozoa</taxon>
        <taxon>Arthropoda</taxon>
        <taxon>Crustacea</taxon>
        <taxon>Branchiopoda</taxon>
        <taxon>Diplostraca</taxon>
        <taxon>Cladocera</taxon>
        <taxon>Anomopoda</taxon>
        <taxon>Daphniidae</taxon>
        <taxon>Daphnia</taxon>
    </lineage>
</organism>
<dbReference type="PANTHER" id="PTHR47331:SF5">
    <property type="entry name" value="RIBONUCLEASE H"/>
    <property type="match status" value="1"/>
</dbReference>
<name>A0A162TBX9_9CRUS</name>
<evidence type="ECO:0000313" key="2">
    <source>
        <dbReference type="EMBL" id="KZS22068.1"/>
    </source>
</evidence>
<dbReference type="GO" id="GO:0004190">
    <property type="term" value="F:aspartic-type endopeptidase activity"/>
    <property type="evidence" value="ECO:0007669"/>
    <property type="project" value="InterPro"/>
</dbReference>
<dbReference type="PANTHER" id="PTHR47331">
    <property type="entry name" value="PHD-TYPE DOMAIN-CONTAINING PROTEIN"/>
    <property type="match status" value="1"/>
</dbReference>
<dbReference type="Proteomes" id="UP000076858">
    <property type="component" value="Unassembled WGS sequence"/>
</dbReference>
<sequence length="326" mass="36369">MAKININKAHVENKTLQFVLAWNEGKWGQLEHRSLNDFGSWLCHRATAYQNAHSIAADTKHVLGDCPIKKPCKQEDCRYTHHELLHDFGQLPVWKVKPSSARSGRQRVNLGMIRLEIRSGDGRSSSMVNILVDEGSDSTLMTSSFARKLSLQGKAQILEVDGVGGEIIRHKSKRVKFILITESEEQLEIEASTMKKVANPAPVVNWKKKKFNWPHISDLPVGEVGGNIDLLIGLDYAHLLVVSESRGGEIGQPIASHTKFGWIIRGVTGLESTQNPVRSFRAVSTVLLEDIKVELRRWVRRKLTVPSVMTPSGSTAPTPLRNLARP</sequence>
<dbReference type="EMBL" id="LRGB01000005">
    <property type="protein sequence ID" value="KZS22068.1"/>
    <property type="molecule type" value="Genomic_DNA"/>
</dbReference>
<evidence type="ECO:0000313" key="3">
    <source>
        <dbReference type="Proteomes" id="UP000076858"/>
    </source>
</evidence>
<reference evidence="2 3" key="1">
    <citation type="submission" date="2016-03" db="EMBL/GenBank/DDBJ databases">
        <title>EvidentialGene: Evidence-directed Construction of Genes on Genomes.</title>
        <authorList>
            <person name="Gilbert D.G."/>
            <person name="Choi J.-H."/>
            <person name="Mockaitis K."/>
            <person name="Colbourne J."/>
            <person name="Pfrender M."/>
        </authorList>
    </citation>
    <scope>NUCLEOTIDE SEQUENCE [LARGE SCALE GENOMIC DNA]</scope>
    <source>
        <strain evidence="2 3">Xinb3</strain>
        <tissue evidence="2">Complete organism</tissue>
    </source>
</reference>
<dbReference type="OrthoDB" id="8042916at2759"/>
<accession>A0A162TBX9</accession>
<dbReference type="AlphaFoldDB" id="A0A162TBX9"/>
<proteinExistence type="predicted"/>
<dbReference type="GO" id="GO:0006508">
    <property type="term" value="P:proteolysis"/>
    <property type="evidence" value="ECO:0007669"/>
    <property type="project" value="InterPro"/>
</dbReference>